<proteinExistence type="predicted"/>
<dbReference type="EMBL" id="PGTD01000023">
    <property type="protein sequence ID" value="PJE25657.1"/>
    <property type="molecule type" value="Genomic_DNA"/>
</dbReference>
<sequence length="274" mass="28987">MTTATYRTARAEDLALMAEWAAAEGWNPGLEDAAPFHGADPQGFFLAEVEGAPVACISVVNHAPDFAFLGFYICKQAFRGQGIGMGLWTHALGHAGTRTVGLDGVAAQEANYVRSGFTRQGMTRRMSGQLEGQGDPAIRSVTPVDLPQILGLDRAACGYDRAAFLTGWLTETEARRSLIAPEAQAFVTIRGCREGVKIGPVVAPDPETALRLIRAALAALPAEPVFIDITPQSPLGAVLESLGFVETFAAARMYRGPAPKGDGRLMAVASMELG</sequence>
<dbReference type="RefSeq" id="WP_097146286.1">
    <property type="nucleotide sequence ID" value="NZ_OBEA01000004.1"/>
</dbReference>
<evidence type="ECO:0000313" key="4">
    <source>
        <dbReference type="Proteomes" id="UP000231655"/>
    </source>
</evidence>
<dbReference type="PANTHER" id="PTHR47237:SF1">
    <property type="entry name" value="SLL0310 PROTEIN"/>
    <property type="match status" value="1"/>
</dbReference>
<dbReference type="CDD" id="cd04301">
    <property type="entry name" value="NAT_SF"/>
    <property type="match status" value="1"/>
</dbReference>
<dbReference type="SUPFAM" id="SSF55729">
    <property type="entry name" value="Acyl-CoA N-acyltransferases (Nat)"/>
    <property type="match status" value="1"/>
</dbReference>
<reference evidence="2 5" key="2">
    <citation type="journal article" date="2018" name="Int. J. Syst. Evol. Microbiol.">
        <title>Pseudooceanicola lipolyticus sp. nov., a marine alphaproteobacterium, reclassification of Oceanicola flagellatus as Pseudooceanicola flagellatus comb. nov. and emended description of the genus Pseudooceanicola.</title>
        <authorList>
            <person name="Huang M.-M."/>
            <person name="Guo L.-L."/>
            <person name="Wu Y.-H."/>
            <person name="Lai Q.-L."/>
            <person name="Shao Z.-Z."/>
            <person name="Wang C.-S."/>
            <person name="Wu M."/>
            <person name="Xu X.-W."/>
        </authorList>
    </citation>
    <scope>NUCLEOTIDE SEQUENCE [LARGE SCALE GENOMIC DNA]</scope>
    <source>
        <strain evidence="2 5">Ar-45</strain>
    </source>
</reference>
<keyword evidence="3" id="KW-0808">Transferase</keyword>
<dbReference type="Pfam" id="PF18014">
    <property type="entry name" value="Acetyltransf_18"/>
    <property type="match status" value="1"/>
</dbReference>
<accession>A0A285J0C5</accession>
<dbReference type="PROSITE" id="PS51186">
    <property type="entry name" value="GNAT"/>
    <property type="match status" value="1"/>
</dbReference>
<gene>
    <name evidence="2" type="ORF">CVM39_18250</name>
    <name evidence="3" type="ORF">SAMN06297129_2569</name>
</gene>
<feature type="domain" description="N-acetyltransferase" evidence="1">
    <location>
        <begin position="4"/>
        <end position="145"/>
    </location>
</feature>
<dbReference type="EMBL" id="OBEA01000004">
    <property type="protein sequence ID" value="SNY53357.1"/>
    <property type="molecule type" value="Genomic_DNA"/>
</dbReference>
<dbReference type="Proteomes" id="UP000231655">
    <property type="component" value="Unassembled WGS sequence"/>
</dbReference>
<reference evidence="3 4" key="1">
    <citation type="submission" date="2017-09" db="EMBL/GenBank/DDBJ databases">
        <authorList>
            <person name="Ehlers B."/>
            <person name="Leendertz F.H."/>
        </authorList>
    </citation>
    <scope>NUCLEOTIDE SEQUENCE [LARGE SCALE GENOMIC DNA]</scope>
    <source>
        <strain evidence="3 4">CGMCC 1.12662</strain>
    </source>
</reference>
<evidence type="ECO:0000259" key="1">
    <source>
        <dbReference type="PROSITE" id="PS51186"/>
    </source>
</evidence>
<evidence type="ECO:0000313" key="2">
    <source>
        <dbReference type="EMBL" id="PJE25657.1"/>
    </source>
</evidence>
<dbReference type="GO" id="GO:0016747">
    <property type="term" value="F:acyltransferase activity, transferring groups other than amino-acyl groups"/>
    <property type="evidence" value="ECO:0007669"/>
    <property type="project" value="InterPro"/>
</dbReference>
<evidence type="ECO:0000313" key="5">
    <source>
        <dbReference type="Proteomes" id="UP000231702"/>
    </source>
</evidence>
<dbReference type="PANTHER" id="PTHR47237">
    <property type="entry name" value="SLL0310 PROTEIN"/>
    <property type="match status" value="1"/>
</dbReference>
<dbReference type="Proteomes" id="UP000231702">
    <property type="component" value="Unassembled WGS sequence"/>
</dbReference>
<dbReference type="OrthoDB" id="20916at2"/>
<dbReference type="Gene3D" id="3.40.630.30">
    <property type="match status" value="1"/>
</dbReference>
<protein>
    <submittedName>
        <fullName evidence="3">Acetyltransferase (GNAT) family protein</fullName>
    </submittedName>
    <submittedName>
        <fullName evidence="2">N-acetyltransferase</fullName>
    </submittedName>
</protein>
<keyword evidence="5" id="KW-1185">Reference proteome</keyword>
<dbReference type="Pfam" id="PF00583">
    <property type="entry name" value="Acetyltransf_1"/>
    <property type="match status" value="1"/>
</dbReference>
<organism evidence="3 4">
    <name type="scientific">Pseudooceanicola antarcticus</name>
    <dbReference type="NCBI Taxonomy" id="1247613"/>
    <lineage>
        <taxon>Bacteria</taxon>
        <taxon>Pseudomonadati</taxon>
        <taxon>Pseudomonadota</taxon>
        <taxon>Alphaproteobacteria</taxon>
        <taxon>Rhodobacterales</taxon>
        <taxon>Paracoccaceae</taxon>
        <taxon>Pseudooceanicola</taxon>
    </lineage>
</organism>
<evidence type="ECO:0000313" key="3">
    <source>
        <dbReference type="EMBL" id="SNY53357.1"/>
    </source>
</evidence>
<dbReference type="AlphaFoldDB" id="A0A285J0C5"/>
<dbReference type="Gene3D" id="3.40.630.90">
    <property type="match status" value="1"/>
</dbReference>
<dbReference type="InterPro" id="IPR052729">
    <property type="entry name" value="Acyl/Acetyltrans_Enzymes"/>
</dbReference>
<dbReference type="InterPro" id="IPR000182">
    <property type="entry name" value="GNAT_dom"/>
</dbReference>
<dbReference type="InterPro" id="IPR041496">
    <property type="entry name" value="YitH/HolE_GNAT"/>
</dbReference>
<name>A0A285J0C5_9RHOB</name>
<dbReference type="InterPro" id="IPR016181">
    <property type="entry name" value="Acyl_CoA_acyltransferase"/>
</dbReference>